<dbReference type="EMBL" id="ML735342">
    <property type="protein sequence ID" value="KAE8385203.1"/>
    <property type="molecule type" value="Genomic_DNA"/>
</dbReference>
<keyword evidence="1" id="KW-0472">Membrane</keyword>
<protein>
    <submittedName>
        <fullName evidence="2">Uncharacterized protein</fullName>
    </submittedName>
</protein>
<keyword evidence="1" id="KW-1133">Transmembrane helix</keyword>
<evidence type="ECO:0000313" key="2">
    <source>
        <dbReference type="EMBL" id="KAE8385203.1"/>
    </source>
</evidence>
<keyword evidence="1" id="KW-0812">Transmembrane</keyword>
<dbReference type="AlphaFoldDB" id="A0A5N7BU76"/>
<proteinExistence type="predicted"/>
<evidence type="ECO:0000256" key="1">
    <source>
        <dbReference type="SAM" id="Phobius"/>
    </source>
</evidence>
<name>A0A5N7BU76_PETAA</name>
<accession>A0A5N7BU76</accession>
<sequence>MNSLLNGRHAKPLCVLCKQNAGMNLFRLSFMMVLCLPLPPIAIYFPTSLYSSDSS</sequence>
<dbReference type="Proteomes" id="UP000326877">
    <property type="component" value="Unassembled WGS sequence"/>
</dbReference>
<feature type="transmembrane region" description="Helical" evidence="1">
    <location>
        <begin position="25"/>
        <end position="45"/>
    </location>
</feature>
<organism evidence="2">
    <name type="scientific">Petromyces alliaceus</name>
    <name type="common">Aspergillus alliaceus</name>
    <dbReference type="NCBI Taxonomy" id="209559"/>
    <lineage>
        <taxon>Eukaryota</taxon>
        <taxon>Fungi</taxon>
        <taxon>Dikarya</taxon>
        <taxon>Ascomycota</taxon>
        <taxon>Pezizomycotina</taxon>
        <taxon>Eurotiomycetes</taxon>
        <taxon>Eurotiomycetidae</taxon>
        <taxon>Eurotiales</taxon>
        <taxon>Aspergillaceae</taxon>
        <taxon>Aspergillus</taxon>
        <taxon>Aspergillus subgen. Circumdati</taxon>
    </lineage>
</organism>
<reference evidence="2" key="1">
    <citation type="submission" date="2019-04" db="EMBL/GenBank/DDBJ databases">
        <title>Friends and foes A comparative genomics studyof 23 Aspergillus species from section Flavi.</title>
        <authorList>
            <consortium name="DOE Joint Genome Institute"/>
            <person name="Kjaerbolling I."/>
            <person name="Vesth T."/>
            <person name="Frisvad J.C."/>
            <person name="Nybo J.L."/>
            <person name="Theobald S."/>
            <person name="Kildgaard S."/>
            <person name="Isbrandt T."/>
            <person name="Kuo A."/>
            <person name="Sato A."/>
            <person name="Lyhne E.K."/>
            <person name="Kogle M.E."/>
            <person name="Wiebenga A."/>
            <person name="Kun R.S."/>
            <person name="Lubbers R.J."/>
            <person name="Makela M.R."/>
            <person name="Barry K."/>
            <person name="Chovatia M."/>
            <person name="Clum A."/>
            <person name="Daum C."/>
            <person name="Haridas S."/>
            <person name="He G."/>
            <person name="LaButti K."/>
            <person name="Lipzen A."/>
            <person name="Mondo S."/>
            <person name="Riley R."/>
            <person name="Salamov A."/>
            <person name="Simmons B.A."/>
            <person name="Magnuson J.K."/>
            <person name="Henrissat B."/>
            <person name="Mortensen U.H."/>
            <person name="Larsen T.O."/>
            <person name="Devries R.P."/>
            <person name="Grigoriev I.V."/>
            <person name="Machida M."/>
            <person name="Baker S.E."/>
            <person name="Andersen M.R."/>
        </authorList>
    </citation>
    <scope>NUCLEOTIDE SEQUENCE [LARGE SCALE GENOMIC DNA]</scope>
    <source>
        <strain evidence="2">IBT 14317</strain>
    </source>
</reference>
<dbReference type="OrthoDB" id="4356068at2759"/>
<gene>
    <name evidence="2" type="ORF">BDV23DRAFT_165399</name>
</gene>